<keyword evidence="5" id="KW-0411">Iron-sulfur</keyword>
<evidence type="ECO:0000313" key="11">
    <source>
        <dbReference type="Proteomes" id="UP000580051"/>
    </source>
</evidence>
<dbReference type="InterPro" id="IPR051452">
    <property type="entry name" value="Diverse_Oxidoreductases"/>
</dbReference>
<dbReference type="SUPFAM" id="SSF47741">
    <property type="entry name" value="CO dehydrogenase ISP C-domain like"/>
    <property type="match status" value="1"/>
</dbReference>
<dbReference type="InterPro" id="IPR036010">
    <property type="entry name" value="2Fe-2S_ferredoxin-like_sf"/>
</dbReference>
<name>A0A6V8NNG8_9ACTN</name>
<dbReference type="Gene3D" id="3.10.20.30">
    <property type="match status" value="1"/>
</dbReference>
<dbReference type="EMBL" id="BLRV01000129">
    <property type="protein sequence ID" value="GFP21882.1"/>
    <property type="molecule type" value="Genomic_DNA"/>
</dbReference>
<dbReference type="PROSITE" id="PS00197">
    <property type="entry name" value="2FE2S_FER_1"/>
    <property type="match status" value="1"/>
</dbReference>
<dbReference type="GO" id="GO:0016491">
    <property type="term" value="F:oxidoreductase activity"/>
    <property type="evidence" value="ECO:0007669"/>
    <property type="project" value="UniProtKB-KW"/>
</dbReference>
<dbReference type="EMBL" id="BLSA01000067">
    <property type="protein sequence ID" value="GFP32374.1"/>
    <property type="molecule type" value="Genomic_DNA"/>
</dbReference>
<evidence type="ECO:0000259" key="7">
    <source>
        <dbReference type="PROSITE" id="PS51085"/>
    </source>
</evidence>
<keyword evidence="4" id="KW-0408">Iron</keyword>
<dbReference type="CDD" id="cd00207">
    <property type="entry name" value="fer2"/>
    <property type="match status" value="1"/>
</dbReference>
<evidence type="ECO:0000256" key="4">
    <source>
        <dbReference type="ARBA" id="ARBA00023004"/>
    </source>
</evidence>
<dbReference type="GO" id="GO:0051537">
    <property type="term" value="F:2 iron, 2 sulfur cluster binding"/>
    <property type="evidence" value="ECO:0007669"/>
    <property type="project" value="UniProtKB-KW"/>
</dbReference>
<comment type="pathway">
    <text evidence="6">Alkaloid degradation; nicotine degradation.</text>
</comment>
<dbReference type="InterPro" id="IPR001041">
    <property type="entry name" value="2Fe-2S_ferredoxin-type"/>
</dbReference>
<comment type="caution">
    <text evidence="8">The sequence shown here is derived from an EMBL/GenBank/DDBJ whole genome shotgun (WGS) entry which is preliminary data.</text>
</comment>
<dbReference type="SUPFAM" id="SSF54292">
    <property type="entry name" value="2Fe-2S ferredoxin-like"/>
    <property type="match status" value="1"/>
</dbReference>
<dbReference type="InterPro" id="IPR006058">
    <property type="entry name" value="2Fe2S_fd_BS"/>
</dbReference>
<gene>
    <name evidence="8" type="ORF">HKBW3S06_01108</name>
    <name evidence="9" type="ORF">HKBW3S42_00679</name>
</gene>
<evidence type="ECO:0000313" key="8">
    <source>
        <dbReference type="EMBL" id="GFP21882.1"/>
    </source>
</evidence>
<dbReference type="Proteomes" id="UP000568877">
    <property type="component" value="Unassembled WGS sequence"/>
</dbReference>
<dbReference type="GO" id="GO:0046872">
    <property type="term" value="F:metal ion binding"/>
    <property type="evidence" value="ECO:0007669"/>
    <property type="project" value="UniProtKB-KW"/>
</dbReference>
<keyword evidence="3" id="KW-0560">Oxidoreductase</keyword>
<dbReference type="PANTHER" id="PTHR44379:SF8">
    <property type="entry name" value="XANTHINE DEHYDROGENASE IRON-SULFUR-BINDING SUBUNIT XDHC-RELATED"/>
    <property type="match status" value="1"/>
</dbReference>
<accession>A0A6V8NNG8</accession>
<keyword evidence="1" id="KW-0001">2Fe-2S</keyword>
<dbReference type="Gene3D" id="1.10.150.120">
    <property type="entry name" value="[2Fe-2S]-binding domain"/>
    <property type="match status" value="1"/>
</dbReference>
<evidence type="ECO:0000256" key="1">
    <source>
        <dbReference type="ARBA" id="ARBA00022714"/>
    </source>
</evidence>
<evidence type="ECO:0000313" key="10">
    <source>
        <dbReference type="Proteomes" id="UP000568877"/>
    </source>
</evidence>
<sequence>MRHGINFKVNGESCSLEVEPQETLLEVLRERLGITSPKYGCGKGECGVCTVLLNGEPVNSCLMLAVEVDGQELTTVEGLVRDGRWHPLQEAFIERGAIQCGFCTPAMLLSLAALLERNQRLTEGEIRTAIAGNLCRCTGYVAIVEAVLSLNNRLSG</sequence>
<dbReference type="PANTHER" id="PTHR44379">
    <property type="entry name" value="OXIDOREDUCTASE WITH IRON-SULFUR SUBUNIT"/>
    <property type="match status" value="1"/>
</dbReference>
<protein>
    <submittedName>
        <fullName evidence="8">Aerobic carbon-monoxide dehydrogenase small subunit</fullName>
    </submittedName>
</protein>
<dbReference type="InterPro" id="IPR002888">
    <property type="entry name" value="2Fe-2S-bd"/>
</dbReference>
<dbReference type="Pfam" id="PF00111">
    <property type="entry name" value="Fer2"/>
    <property type="match status" value="1"/>
</dbReference>
<dbReference type="InterPro" id="IPR036884">
    <property type="entry name" value="2Fe-2S-bd_dom_sf"/>
</dbReference>
<organism evidence="8 11">
    <name type="scientific">Candidatus Hakubella thermalkaliphila</name>
    <dbReference type="NCBI Taxonomy" id="2754717"/>
    <lineage>
        <taxon>Bacteria</taxon>
        <taxon>Bacillati</taxon>
        <taxon>Actinomycetota</taxon>
        <taxon>Actinomycetota incertae sedis</taxon>
        <taxon>Candidatus Hakubellales</taxon>
        <taxon>Candidatus Hakubellaceae</taxon>
        <taxon>Candidatus Hakubella</taxon>
    </lineage>
</organism>
<evidence type="ECO:0000313" key="9">
    <source>
        <dbReference type="EMBL" id="GFP32374.1"/>
    </source>
</evidence>
<evidence type="ECO:0000256" key="5">
    <source>
        <dbReference type="ARBA" id="ARBA00023014"/>
    </source>
</evidence>
<evidence type="ECO:0000256" key="6">
    <source>
        <dbReference type="ARBA" id="ARBA00060707"/>
    </source>
</evidence>
<dbReference type="Proteomes" id="UP000580051">
    <property type="component" value="Unassembled WGS sequence"/>
</dbReference>
<keyword evidence="2" id="KW-0479">Metal-binding</keyword>
<dbReference type="FunFam" id="3.10.20.30:FF:000020">
    <property type="entry name" value="Xanthine dehydrogenase iron-sulfur subunit"/>
    <property type="match status" value="1"/>
</dbReference>
<reference evidence="10 11" key="1">
    <citation type="journal article" date="2020" name="Front. Microbiol.">
        <title>Single-cell genomics of novel Actinobacteria with the Wood-Ljungdahl pathway discovered in a serpentinizing system.</title>
        <authorList>
            <person name="Merino N."/>
            <person name="Kawai M."/>
            <person name="Boyd E.S."/>
            <person name="Colman D.R."/>
            <person name="McGlynn S.E."/>
            <person name="Nealson K.H."/>
            <person name="Kurokawa K."/>
            <person name="Hongoh Y."/>
        </authorList>
    </citation>
    <scope>NUCLEOTIDE SEQUENCE [LARGE SCALE GENOMIC DNA]</scope>
    <source>
        <strain evidence="8 11">S06</strain>
        <strain evidence="9 10">S42</strain>
    </source>
</reference>
<proteinExistence type="predicted"/>
<dbReference type="InterPro" id="IPR012675">
    <property type="entry name" value="Beta-grasp_dom_sf"/>
</dbReference>
<evidence type="ECO:0000256" key="3">
    <source>
        <dbReference type="ARBA" id="ARBA00023002"/>
    </source>
</evidence>
<dbReference type="Pfam" id="PF01799">
    <property type="entry name" value="Fer2_2"/>
    <property type="match status" value="1"/>
</dbReference>
<dbReference type="RefSeq" id="WP_176226961.1">
    <property type="nucleotide sequence ID" value="NZ_BLRV01000129.1"/>
</dbReference>
<evidence type="ECO:0000256" key="2">
    <source>
        <dbReference type="ARBA" id="ARBA00022723"/>
    </source>
</evidence>
<dbReference type="AlphaFoldDB" id="A0A6V8NNG8"/>
<feature type="domain" description="2Fe-2S ferredoxin-type" evidence="7">
    <location>
        <begin position="3"/>
        <end position="79"/>
    </location>
</feature>
<dbReference type="PROSITE" id="PS51085">
    <property type="entry name" value="2FE2S_FER_2"/>
    <property type="match status" value="1"/>
</dbReference>